<dbReference type="SUPFAM" id="SSF53850">
    <property type="entry name" value="Periplasmic binding protein-like II"/>
    <property type="match status" value="1"/>
</dbReference>
<keyword evidence="2" id="KW-0805">Transcription regulation</keyword>
<dbReference type="GO" id="GO:0006351">
    <property type="term" value="P:DNA-templated transcription"/>
    <property type="evidence" value="ECO:0007669"/>
    <property type="project" value="TreeGrafter"/>
</dbReference>
<proteinExistence type="inferred from homology"/>
<keyword evidence="4" id="KW-0804">Transcription</keyword>
<dbReference type="PANTHER" id="PTHR30537">
    <property type="entry name" value="HTH-TYPE TRANSCRIPTIONAL REGULATOR"/>
    <property type="match status" value="1"/>
</dbReference>
<dbReference type="PANTHER" id="PTHR30537:SF74">
    <property type="entry name" value="HTH-TYPE TRANSCRIPTIONAL REGULATOR TRPI"/>
    <property type="match status" value="1"/>
</dbReference>
<dbReference type="InterPro" id="IPR000847">
    <property type="entry name" value="LysR_HTH_N"/>
</dbReference>
<dbReference type="GO" id="GO:0043565">
    <property type="term" value="F:sequence-specific DNA binding"/>
    <property type="evidence" value="ECO:0007669"/>
    <property type="project" value="TreeGrafter"/>
</dbReference>
<dbReference type="CDD" id="cd08432">
    <property type="entry name" value="PBP2_GcdR_TrpI_HvrB_AmpR_like"/>
    <property type="match status" value="1"/>
</dbReference>
<protein>
    <submittedName>
        <fullName evidence="6">Putative Glycine cleavage system transcriptional activator</fullName>
    </submittedName>
</protein>
<organism evidence="6 7">
    <name type="scientific">Mesorhizobium plurifarium</name>
    <dbReference type="NCBI Taxonomy" id="69974"/>
    <lineage>
        <taxon>Bacteria</taxon>
        <taxon>Pseudomonadati</taxon>
        <taxon>Pseudomonadota</taxon>
        <taxon>Alphaproteobacteria</taxon>
        <taxon>Hyphomicrobiales</taxon>
        <taxon>Phyllobacteriaceae</taxon>
        <taxon>Mesorhizobium</taxon>
    </lineage>
</organism>
<reference evidence="7" key="1">
    <citation type="submission" date="2014-08" db="EMBL/GenBank/DDBJ databases">
        <authorList>
            <person name="Moulin L."/>
        </authorList>
    </citation>
    <scope>NUCLEOTIDE SEQUENCE [LARGE SCALE GENOMIC DNA]</scope>
</reference>
<dbReference type="Proteomes" id="UP000045285">
    <property type="component" value="Unassembled WGS sequence"/>
</dbReference>
<dbReference type="EMBL" id="CCMZ01000041">
    <property type="protein sequence ID" value="CDX24871.1"/>
    <property type="molecule type" value="Genomic_DNA"/>
</dbReference>
<keyword evidence="7" id="KW-1185">Reference proteome</keyword>
<evidence type="ECO:0000313" key="6">
    <source>
        <dbReference type="EMBL" id="CDX24871.1"/>
    </source>
</evidence>
<evidence type="ECO:0000256" key="1">
    <source>
        <dbReference type="ARBA" id="ARBA00009437"/>
    </source>
</evidence>
<name>A0A090E5L7_MESPL</name>
<keyword evidence="3" id="KW-0238">DNA-binding</keyword>
<dbReference type="InterPro" id="IPR036390">
    <property type="entry name" value="WH_DNA-bd_sf"/>
</dbReference>
<dbReference type="PROSITE" id="PS50931">
    <property type="entry name" value="HTH_LYSR"/>
    <property type="match status" value="1"/>
</dbReference>
<gene>
    <name evidence="6" type="ORF">MPL3356_460012</name>
</gene>
<dbReference type="SUPFAM" id="SSF46785">
    <property type="entry name" value="Winged helix' DNA-binding domain"/>
    <property type="match status" value="1"/>
</dbReference>
<evidence type="ECO:0000259" key="5">
    <source>
        <dbReference type="PROSITE" id="PS50931"/>
    </source>
</evidence>
<dbReference type="Gene3D" id="3.40.190.10">
    <property type="entry name" value="Periplasmic binding protein-like II"/>
    <property type="match status" value="2"/>
</dbReference>
<evidence type="ECO:0000313" key="7">
    <source>
        <dbReference type="Proteomes" id="UP000045285"/>
    </source>
</evidence>
<dbReference type="FunFam" id="1.10.10.10:FF:000001">
    <property type="entry name" value="LysR family transcriptional regulator"/>
    <property type="match status" value="1"/>
</dbReference>
<evidence type="ECO:0000256" key="4">
    <source>
        <dbReference type="ARBA" id="ARBA00023163"/>
    </source>
</evidence>
<sequence length="302" mass="34242">MSKLRDLVPSTHSLFVFEAAARTLSFKRAASELNVTQPSVSHSIKMFEKHCGTGLFVRDNRGVQLTEAGRQLYDEVRVGFRRLEQRLEAISGRGTQYITFAASTSLAAHWLAPQLYDFQAEHPDIRIKVVATDRDIDPDHEVDVTVWVRPRDFERANSWFVCDEIIFPVCSPAYLLSHPAPQGVDDLVHHQLIHSSDAYRKRMDWSEWVELAGGDASEIKPNIVFNDSQLTLQAALAGEGIALGWSLTAQQLVKNRLLVRPLPTEIKTERAFFLLTSDDVSKNKRCKVLVDWFLAQSEELRL</sequence>
<feature type="domain" description="HTH lysR-type" evidence="5">
    <location>
        <begin position="9"/>
        <end position="66"/>
    </location>
</feature>
<comment type="similarity">
    <text evidence="1">Belongs to the LysR transcriptional regulatory family.</text>
</comment>
<dbReference type="GO" id="GO:0003700">
    <property type="term" value="F:DNA-binding transcription factor activity"/>
    <property type="evidence" value="ECO:0007669"/>
    <property type="project" value="InterPro"/>
</dbReference>
<dbReference type="Gene3D" id="1.10.10.10">
    <property type="entry name" value="Winged helix-like DNA-binding domain superfamily/Winged helix DNA-binding domain"/>
    <property type="match status" value="1"/>
</dbReference>
<dbReference type="InterPro" id="IPR058163">
    <property type="entry name" value="LysR-type_TF_proteobact-type"/>
</dbReference>
<accession>A0A090E5L7</accession>
<dbReference type="InterPro" id="IPR005119">
    <property type="entry name" value="LysR_subst-bd"/>
</dbReference>
<dbReference type="AlphaFoldDB" id="A0A090E5L7"/>
<dbReference type="Pfam" id="PF03466">
    <property type="entry name" value="LysR_substrate"/>
    <property type="match status" value="1"/>
</dbReference>
<evidence type="ECO:0000256" key="3">
    <source>
        <dbReference type="ARBA" id="ARBA00023125"/>
    </source>
</evidence>
<dbReference type="InterPro" id="IPR036388">
    <property type="entry name" value="WH-like_DNA-bd_sf"/>
</dbReference>
<dbReference type="PRINTS" id="PR00039">
    <property type="entry name" value="HTHLYSR"/>
</dbReference>
<dbReference type="Pfam" id="PF00126">
    <property type="entry name" value="HTH_1"/>
    <property type="match status" value="1"/>
</dbReference>
<evidence type="ECO:0000256" key="2">
    <source>
        <dbReference type="ARBA" id="ARBA00023015"/>
    </source>
</evidence>